<protein>
    <submittedName>
        <fullName evidence="2">Uncharacterized protein</fullName>
    </submittedName>
</protein>
<sequence>MKSLLIVCACLGAVVATFPLQEKMKFNSKPLPPMNIEEIVSESPQNNQDEESNEPSSFLKALPFSRQQTEAPVSPVVEEVPVEEAPQASPHSFILRGITGVGDKKRAVIVLEGSNDAAAYSYTYEDKISDSGYVVYEIHDDHVVLDHTLYADVTLGFDYDADFSASMKKKATDLEQKTQKEITKVYQKKGGASSKSKAIADKKMWEERKKRYERFRQMREEQEKNKNKVEQDEKKKKR</sequence>
<evidence type="ECO:0000313" key="3">
    <source>
        <dbReference type="Proteomes" id="UP000004947"/>
    </source>
</evidence>
<organism evidence="2 3">
    <name type="scientific">Lentisphaera araneosa HTCC2155</name>
    <dbReference type="NCBI Taxonomy" id="313628"/>
    <lineage>
        <taxon>Bacteria</taxon>
        <taxon>Pseudomonadati</taxon>
        <taxon>Lentisphaerota</taxon>
        <taxon>Lentisphaeria</taxon>
        <taxon>Lentisphaerales</taxon>
        <taxon>Lentisphaeraceae</taxon>
        <taxon>Lentisphaera</taxon>
    </lineage>
</organism>
<accession>A6DJN6</accession>
<reference evidence="2 3" key="1">
    <citation type="journal article" date="2010" name="J. Bacteriol.">
        <title>Genome sequence of Lentisphaera araneosa HTCC2155T, the type species of the order Lentisphaerales in the phylum Lentisphaerae.</title>
        <authorList>
            <person name="Thrash J.C."/>
            <person name="Cho J.C."/>
            <person name="Vergin K.L."/>
            <person name="Morris R.M."/>
            <person name="Giovannoni S.J."/>
        </authorList>
    </citation>
    <scope>NUCLEOTIDE SEQUENCE [LARGE SCALE GENOMIC DNA]</scope>
    <source>
        <strain evidence="2 3">HTCC2155</strain>
    </source>
</reference>
<name>A6DJN6_9BACT</name>
<dbReference type="STRING" id="313628.LNTAR_12176"/>
<evidence type="ECO:0000313" key="2">
    <source>
        <dbReference type="EMBL" id="EDM28110.1"/>
    </source>
</evidence>
<feature type="region of interest" description="Disordered" evidence="1">
    <location>
        <begin position="216"/>
        <end position="238"/>
    </location>
</feature>
<keyword evidence="3" id="KW-1185">Reference proteome</keyword>
<comment type="caution">
    <text evidence="2">The sequence shown here is derived from an EMBL/GenBank/DDBJ whole genome shotgun (WGS) entry which is preliminary data.</text>
</comment>
<dbReference type="RefSeq" id="WP_007278103.1">
    <property type="nucleotide sequence ID" value="NZ_ABCK01000006.1"/>
</dbReference>
<dbReference type="Proteomes" id="UP000004947">
    <property type="component" value="Unassembled WGS sequence"/>
</dbReference>
<dbReference type="AlphaFoldDB" id="A6DJN6"/>
<proteinExistence type="predicted"/>
<gene>
    <name evidence="2" type="ORF">LNTAR_12176</name>
</gene>
<evidence type="ECO:0000256" key="1">
    <source>
        <dbReference type="SAM" id="MobiDB-lite"/>
    </source>
</evidence>
<dbReference type="EMBL" id="ABCK01000006">
    <property type="protein sequence ID" value="EDM28110.1"/>
    <property type="molecule type" value="Genomic_DNA"/>
</dbReference>